<feature type="signal peptide" evidence="1">
    <location>
        <begin position="1"/>
        <end position="39"/>
    </location>
</feature>
<evidence type="ECO:0000256" key="1">
    <source>
        <dbReference type="SAM" id="SignalP"/>
    </source>
</evidence>
<dbReference type="Pfam" id="PF12770">
    <property type="entry name" value="CHAT"/>
    <property type="match status" value="1"/>
</dbReference>
<dbReference type="InterPro" id="IPR019734">
    <property type="entry name" value="TPR_rpt"/>
</dbReference>
<protein>
    <submittedName>
        <fullName evidence="3">CHAT domain-containing protein</fullName>
    </submittedName>
</protein>
<name>A0A3A3FW85_9BURK</name>
<dbReference type="AlphaFoldDB" id="A0A3A3FW85"/>
<dbReference type="PANTHER" id="PTHR10098">
    <property type="entry name" value="RAPSYN-RELATED"/>
    <property type="match status" value="1"/>
</dbReference>
<feature type="chain" id="PRO_5017253637" evidence="1">
    <location>
        <begin position="40"/>
        <end position="797"/>
    </location>
</feature>
<sequence>MTKSTGASKCAAIDRAILMKPTSALATLMLSLLAGWASAQSPQNPANGKSQTVELSHSDLMKMGELKGMGLHAENVAHLESFAAKGELKTDILFHLCTAYSDARQFGKMTDCFDKLRTRAVNGVFMFDYGSGIRQDFSATIYQVFAEGYRQVGDYRRAIDALLMAMKDPKDIDVHSLGKLGIVYAASGDIANARNTAKRLAAHVPTAQDAAVADMKHHWLAEIYMLTKDYALALEETEKFAGSPMVQNFYAQPGKFGEDSVSYMRAAEAASRGAVLLELGRIDDARASYDAALTHPRFSTQGDTYWTGLFNRGRIAEKDGKPADAIRYYRQAVEVIEQERSTIRSDAGKIGFVGDKQAIYSHLIGALIRARRDGEAFELAERAKARALVDMLASKENFGQSTTAGASLAEMTRLNAALSVPDRLSATAQQLERQQQVRRSMAAASERLRKADPELASLVTVSGIGEAELRGLLQPDETLVEFYYFGRDLYAFVATQGALRAVRLDGTGLAEQARRMRAAVQNPQSRDFHALGSQLYARLLAPLGLPKEGKLLIVPHGVLHYLPFNALAASKEFLVDRYSIRLLPSASMLKFLNGRKTSGKGLLVLGNPDLGNPQLDLPGAQKEAAEIARLHPDAKVLLRGAATKSVVKSEGAQYAWIHFASHGKFNPEQPLQSGLFLAPEKKGSAMETGTLTVDELYSLELNADLVTLSACETGLGKIDNGDDVIGLTRGFFYAGAASIIASLWEVDDQATYEMMTRFYKEVGVSAKSDALLKAQRAVKAKYPHPYYWAAFQLAGKR</sequence>
<dbReference type="SUPFAM" id="SSF81901">
    <property type="entry name" value="HCP-like"/>
    <property type="match status" value="1"/>
</dbReference>
<evidence type="ECO:0000313" key="3">
    <source>
        <dbReference type="EMBL" id="RJG00473.1"/>
    </source>
</evidence>
<dbReference type="SMART" id="SM00028">
    <property type="entry name" value="TPR"/>
    <property type="match status" value="4"/>
</dbReference>
<evidence type="ECO:0000259" key="2">
    <source>
        <dbReference type="Pfam" id="PF12770"/>
    </source>
</evidence>
<keyword evidence="4" id="KW-1185">Reference proteome</keyword>
<proteinExistence type="predicted"/>
<dbReference type="InterPro" id="IPR024983">
    <property type="entry name" value="CHAT_dom"/>
</dbReference>
<gene>
    <name evidence="3" type="ORF">D3878_01835</name>
</gene>
<keyword evidence="1" id="KW-0732">Signal</keyword>
<dbReference type="Gene3D" id="1.25.40.10">
    <property type="entry name" value="Tetratricopeptide repeat domain"/>
    <property type="match status" value="2"/>
</dbReference>
<reference evidence="4" key="1">
    <citation type="submission" date="2018-09" db="EMBL/GenBank/DDBJ databases">
        <authorList>
            <person name="Zhu H."/>
        </authorList>
    </citation>
    <scope>NUCLEOTIDE SEQUENCE [LARGE SCALE GENOMIC DNA]</scope>
    <source>
        <strain evidence="4">K1S02-23</strain>
    </source>
</reference>
<feature type="domain" description="CHAT" evidence="2">
    <location>
        <begin position="530"/>
        <end position="795"/>
    </location>
</feature>
<dbReference type="InterPro" id="IPR011990">
    <property type="entry name" value="TPR-like_helical_dom_sf"/>
</dbReference>
<accession>A0A3A3FW85</accession>
<dbReference type="Proteomes" id="UP000266327">
    <property type="component" value="Unassembled WGS sequence"/>
</dbReference>
<dbReference type="EMBL" id="QYUQ01000002">
    <property type="protein sequence ID" value="RJG00473.1"/>
    <property type="molecule type" value="Genomic_DNA"/>
</dbReference>
<comment type="caution">
    <text evidence="3">The sequence shown here is derived from an EMBL/GenBank/DDBJ whole genome shotgun (WGS) entry which is preliminary data.</text>
</comment>
<evidence type="ECO:0000313" key="4">
    <source>
        <dbReference type="Proteomes" id="UP000266327"/>
    </source>
</evidence>
<dbReference type="Pfam" id="PF13181">
    <property type="entry name" value="TPR_8"/>
    <property type="match status" value="1"/>
</dbReference>
<organism evidence="3 4">
    <name type="scientific">Noviherbaspirillum sedimenti</name>
    <dbReference type="NCBI Taxonomy" id="2320865"/>
    <lineage>
        <taxon>Bacteria</taxon>
        <taxon>Pseudomonadati</taxon>
        <taxon>Pseudomonadota</taxon>
        <taxon>Betaproteobacteria</taxon>
        <taxon>Burkholderiales</taxon>
        <taxon>Oxalobacteraceae</taxon>
        <taxon>Noviherbaspirillum</taxon>
    </lineage>
</organism>